<dbReference type="SMART" id="SM00320">
    <property type="entry name" value="WD40"/>
    <property type="match status" value="16"/>
</dbReference>
<name>A0A517SLS0_9PLAN</name>
<dbReference type="SUPFAM" id="SSF50998">
    <property type="entry name" value="Quinoprotein alcohol dehydrogenase-like"/>
    <property type="match status" value="2"/>
</dbReference>
<feature type="repeat" description="WD" evidence="3">
    <location>
        <begin position="658"/>
        <end position="699"/>
    </location>
</feature>
<keyword evidence="1 3" id="KW-0853">WD repeat</keyword>
<dbReference type="PROSITE" id="PS00678">
    <property type="entry name" value="WD_REPEATS_1"/>
    <property type="match status" value="2"/>
</dbReference>
<reference evidence="5 6" key="1">
    <citation type="submission" date="2019-02" db="EMBL/GenBank/DDBJ databases">
        <title>Deep-cultivation of Planctomycetes and their phenomic and genomic characterization uncovers novel biology.</title>
        <authorList>
            <person name="Wiegand S."/>
            <person name="Jogler M."/>
            <person name="Boedeker C."/>
            <person name="Pinto D."/>
            <person name="Vollmers J."/>
            <person name="Rivas-Marin E."/>
            <person name="Kohn T."/>
            <person name="Peeters S.H."/>
            <person name="Heuer A."/>
            <person name="Rast P."/>
            <person name="Oberbeckmann S."/>
            <person name="Bunk B."/>
            <person name="Jeske O."/>
            <person name="Meyerdierks A."/>
            <person name="Storesund J.E."/>
            <person name="Kallscheuer N."/>
            <person name="Luecker S."/>
            <person name="Lage O.M."/>
            <person name="Pohl T."/>
            <person name="Merkel B.J."/>
            <person name="Hornburger P."/>
            <person name="Mueller R.-W."/>
            <person name="Bruemmer F."/>
            <person name="Labrenz M."/>
            <person name="Spormann A.M."/>
            <person name="Op den Camp H."/>
            <person name="Overmann J."/>
            <person name="Amann R."/>
            <person name="Jetten M.S.M."/>
            <person name="Mascher T."/>
            <person name="Medema M.H."/>
            <person name="Devos D.P."/>
            <person name="Kaster A.-K."/>
            <person name="Ovreas L."/>
            <person name="Rohde M."/>
            <person name="Galperin M.Y."/>
            <person name="Jogler C."/>
        </authorList>
    </citation>
    <scope>NUCLEOTIDE SEQUENCE [LARGE SCALE GENOMIC DNA]</scope>
    <source>
        <strain evidence="5 6">Pan44</strain>
    </source>
</reference>
<dbReference type="InterPro" id="IPR019775">
    <property type="entry name" value="WD40_repeat_CS"/>
</dbReference>
<dbReference type="Pfam" id="PF00400">
    <property type="entry name" value="WD40"/>
    <property type="match status" value="7"/>
</dbReference>
<evidence type="ECO:0000256" key="1">
    <source>
        <dbReference type="ARBA" id="ARBA00022574"/>
    </source>
</evidence>
<feature type="repeat" description="WD" evidence="3">
    <location>
        <begin position="831"/>
        <end position="872"/>
    </location>
</feature>
<dbReference type="SUPFAM" id="SSF63829">
    <property type="entry name" value="Calcium-dependent phosphotriesterase"/>
    <property type="match status" value="1"/>
</dbReference>
<organism evidence="5 6">
    <name type="scientific">Caulifigura coniformis</name>
    <dbReference type="NCBI Taxonomy" id="2527983"/>
    <lineage>
        <taxon>Bacteria</taxon>
        <taxon>Pseudomonadati</taxon>
        <taxon>Planctomycetota</taxon>
        <taxon>Planctomycetia</taxon>
        <taxon>Planctomycetales</taxon>
        <taxon>Planctomycetaceae</taxon>
        <taxon>Caulifigura</taxon>
    </lineage>
</organism>
<dbReference type="OrthoDB" id="277950at2"/>
<dbReference type="PROSITE" id="PS50082">
    <property type="entry name" value="WD_REPEATS_2"/>
    <property type="match status" value="9"/>
</dbReference>
<dbReference type="Proteomes" id="UP000315700">
    <property type="component" value="Chromosome"/>
</dbReference>
<keyword evidence="6" id="KW-1185">Reference proteome</keyword>
<evidence type="ECO:0000313" key="5">
    <source>
        <dbReference type="EMBL" id="QDT57069.1"/>
    </source>
</evidence>
<evidence type="ECO:0000256" key="3">
    <source>
        <dbReference type="PROSITE-ProRule" id="PRU00221"/>
    </source>
</evidence>
<feature type="repeat" description="WD" evidence="3">
    <location>
        <begin position="872"/>
        <end position="913"/>
    </location>
</feature>
<dbReference type="KEGG" id="ccos:Pan44_51340"/>
<dbReference type="PROSITE" id="PS50294">
    <property type="entry name" value="WD_REPEATS_REGION"/>
    <property type="match status" value="5"/>
</dbReference>
<feature type="repeat" description="WD" evidence="3">
    <location>
        <begin position="143"/>
        <end position="184"/>
    </location>
</feature>
<feature type="repeat" description="WD" evidence="3">
    <location>
        <begin position="269"/>
        <end position="310"/>
    </location>
</feature>
<dbReference type="EMBL" id="CP036271">
    <property type="protein sequence ID" value="QDT57069.1"/>
    <property type="molecule type" value="Genomic_DNA"/>
</dbReference>
<dbReference type="AlphaFoldDB" id="A0A517SLS0"/>
<evidence type="ECO:0000256" key="2">
    <source>
        <dbReference type="ARBA" id="ARBA00022737"/>
    </source>
</evidence>
<dbReference type="InterPro" id="IPR015943">
    <property type="entry name" value="WD40/YVTN_repeat-like_dom_sf"/>
</dbReference>
<proteinExistence type="predicted"/>
<feature type="signal peptide" evidence="4">
    <location>
        <begin position="1"/>
        <end position="21"/>
    </location>
</feature>
<dbReference type="RefSeq" id="WP_145034457.1">
    <property type="nucleotide sequence ID" value="NZ_CP036271.1"/>
</dbReference>
<feature type="repeat" description="WD" evidence="3">
    <location>
        <begin position="185"/>
        <end position="226"/>
    </location>
</feature>
<keyword evidence="2" id="KW-0677">Repeat</keyword>
<sequence precursor="true">MRLIPFVLGLLFFVVTRGALAAPPGTSTSDLITQGIGQRYSRTPGPLGFTNWPVPLHHIVAATMASALSPDGRLLVTGGGYNANGGRLIIRDLETKSTILTRQTDRGLRRIRFVPNTDWIVVAGYDGKARLMDARTGRHIREFSRHTANIDGVAVSVDGSRMATASHDGLVMLWNLQTGQHLRTFTGHTNDVMTVAFVPTEPLLVSGSRDLRVLIWNIETGELVREFTGPESQVEDVAVSPGGTVIAAACGDQKTWLWDRETGKLLGTLPARRGRLSCVDFSPDGNHLAMGGFDGEVTLWDYAQQSMVVRIPAHQSAVFAVTFSGDGQLLASHGWSGDAKLWKSDGSLVTEFPIASDAQRAVSAAAWAPDESCFAVMDLAGGIRLISPDQNQELANFRIEGPQVSSLGFTGDGQLMTGHIDGSIRTVTRTGEASEPIAGGPPNRAGVARFSTVGPHAIAVQFLDGSAARIDVGQSKFVRLGETFDFVQVATDPGLDWFATLHHPGFVRFWDAATGKPLAGQLNLQEQSPQKLAVTSVGSRLICSNATGLINCRVTRTGDEVSGEPGRFLPVANGPLQALAISPDGQTVVGPLLDGTIRVHGIDGSMGTTIKRDNTAGPATEVMFGPRSQRLITIHQNGQGWFWDIDRANAEVLPLISIAAHEKGTRFVSFALDDQALVTNGYDGKGWVWDLATGERRQLIGKDSVSTCAVSPDTRKVAIGHFPAGLDLRDLQSLETERTFEKPKRGPYSIQFSPDQRRLITSYYEKDLILYDLAGETPPVALGPAALPWTYAVFSPDSKMFAACTGDYKQQSIVGSITLHDAATGNVLKKFEGFSGEAKFAAFDPEGRRLATSASDKVVRVYDIGSGEELAALKQSDTAFSIVFVPGTDLLITGDYRGNLRIWDFQSKTLVQSLRAHPDLLQRLDLSRDKSALVTGGKDGSVKLWKLVGEGNQLRVF</sequence>
<dbReference type="CDD" id="cd00200">
    <property type="entry name" value="WD40"/>
    <property type="match status" value="2"/>
</dbReference>
<gene>
    <name evidence="5" type="ORF">Pan44_51340</name>
</gene>
<dbReference type="PANTHER" id="PTHR19879">
    <property type="entry name" value="TRANSCRIPTION INITIATION FACTOR TFIID"/>
    <property type="match status" value="1"/>
</dbReference>
<feature type="repeat" description="WD" evidence="3">
    <location>
        <begin position="311"/>
        <end position="343"/>
    </location>
</feature>
<evidence type="ECO:0000313" key="6">
    <source>
        <dbReference type="Proteomes" id="UP000315700"/>
    </source>
</evidence>
<feature type="repeat" description="WD" evidence="3">
    <location>
        <begin position="914"/>
        <end position="947"/>
    </location>
</feature>
<feature type="repeat" description="WD" evidence="3">
    <location>
        <begin position="227"/>
        <end position="268"/>
    </location>
</feature>
<keyword evidence="4" id="KW-0732">Signal</keyword>
<dbReference type="InParanoid" id="A0A517SLS0"/>
<feature type="chain" id="PRO_5021952066" evidence="4">
    <location>
        <begin position="22"/>
        <end position="957"/>
    </location>
</feature>
<dbReference type="InterPro" id="IPR001680">
    <property type="entry name" value="WD40_rpt"/>
</dbReference>
<evidence type="ECO:0000256" key="4">
    <source>
        <dbReference type="SAM" id="SignalP"/>
    </source>
</evidence>
<accession>A0A517SLS0</accession>
<dbReference type="PANTHER" id="PTHR19879:SF9">
    <property type="entry name" value="TRANSCRIPTION INITIATION FACTOR TFIID SUBUNIT 5"/>
    <property type="match status" value="1"/>
</dbReference>
<protein>
    <submittedName>
        <fullName evidence="5">WD domain, G-beta repeat</fullName>
    </submittedName>
</protein>
<dbReference type="InterPro" id="IPR011047">
    <property type="entry name" value="Quinoprotein_ADH-like_sf"/>
</dbReference>
<dbReference type="Gene3D" id="2.130.10.10">
    <property type="entry name" value="YVTN repeat-like/Quinoprotein amine dehydrogenase"/>
    <property type="match status" value="5"/>
</dbReference>